<reference evidence="2 3" key="1">
    <citation type="submission" date="2019-03" db="EMBL/GenBank/DDBJ databases">
        <title>Genomics of glacier-inhabiting Cryobacterium strains.</title>
        <authorList>
            <person name="Liu Q."/>
            <person name="Xin Y.-H."/>
        </authorList>
    </citation>
    <scope>NUCLEOTIDE SEQUENCE [LARGE SCALE GENOMIC DNA]</scope>
    <source>
        <strain evidence="2 3">TMT1-1</strain>
    </source>
</reference>
<feature type="transmembrane region" description="Helical" evidence="1">
    <location>
        <begin position="765"/>
        <end position="785"/>
    </location>
</feature>
<feature type="transmembrane region" description="Helical" evidence="1">
    <location>
        <begin position="1023"/>
        <end position="1041"/>
    </location>
</feature>
<feature type="transmembrane region" description="Helical" evidence="1">
    <location>
        <begin position="1226"/>
        <end position="1243"/>
    </location>
</feature>
<feature type="transmembrane region" description="Helical" evidence="1">
    <location>
        <begin position="199"/>
        <end position="216"/>
    </location>
</feature>
<feature type="transmembrane region" description="Helical" evidence="1">
    <location>
        <begin position="1113"/>
        <end position="1132"/>
    </location>
</feature>
<feature type="transmembrane region" description="Helical" evidence="1">
    <location>
        <begin position="555"/>
        <end position="573"/>
    </location>
</feature>
<feature type="transmembrane region" description="Helical" evidence="1">
    <location>
        <begin position="878"/>
        <end position="899"/>
    </location>
</feature>
<feature type="transmembrane region" description="Helical" evidence="1">
    <location>
        <begin position="228"/>
        <end position="246"/>
    </location>
</feature>
<feature type="transmembrane region" description="Helical" evidence="1">
    <location>
        <begin position="665"/>
        <end position="685"/>
    </location>
</feature>
<dbReference type="InterPro" id="IPR058062">
    <property type="entry name" value="SCO7613_C"/>
</dbReference>
<feature type="transmembrane region" description="Helical" evidence="1">
    <location>
        <begin position="905"/>
        <end position="924"/>
    </location>
</feature>
<feature type="transmembrane region" description="Helical" evidence="1">
    <location>
        <begin position="1249"/>
        <end position="1267"/>
    </location>
</feature>
<keyword evidence="1" id="KW-0812">Transmembrane</keyword>
<sequence>MSEHEPVQSGEFYLRHAGRIIWPRNARDLIDSALCPACHTPLRSPACSSCRLDLQHGAAAELLVSSADAAAALQRRAELIGRIRYETKTGRVAVPRALSTYSVTADSRSLNSAATTLTSPVLPVLPVLPTKPRRSNVQVVLLSIGVLLVSVAAIFFLTVAWIVAGLGFRFVVVALLTVAALVVAARMRRSRLTSTAEGIGSFAVVLVLLDVWGMRQNNLFGLAAGDGALYWGVALIVCATLFLGWHARSNLRVGSIAGFVVVVPGVGLFAAGLLQGQNTLTRVFVGFLGAAIAALLHRATLSRPADGRRSPAFDRFPERILLLALGALALVTAAVVAVFVESNSLIAPVWSLGAVALVATAHAVLVLRTPRSALIVESVDVAQPARLMGEYRAFAYLAASLAAFAAAGIAPVVAGRSDSLPFSLTVPLLVATALAVALELFARHLAASSAARMAGLVAAVSAGTVAAILLLLTAGYAAWPLIQAIASGLRGHEVVLDLANADNVWAVLALGGVGAILLIGWALGGLLRARRQIVTALVLADVILAVPLSPSIGVIVALYLLLGAGALISLLLARSPEPTSVPPTVNDAGRFSLGFLAPATIVFLVVGETLGYVISWAHPTTWWFGTVSLVVALWFARLLVTHRATNPALTSPALASAAHAHARGALLATAIVITLVGVGHVPLALAPEQQWFDAINLANVTAAIALATALLHLLVAAVALRPTALSLLDRRWAFFTLLVPSVVVFVLPIRMWSLAAGESLLQPEPLGSILRASILVAACASWVFLRANHGGLHLERTIAAIALAPAVYLLTREVLFIPAAVTSVFILAAPAVALVVCSLALLRGPNRDGGAGRVTASAAAIGATGTLAVDSTARRDRIALEIGSAIVLVPAVFAAVGTVVTFRSLGWLVIVLAGIVALIMAIAADGLFGSRSNRRHFGWLALLLGTAGLWLGLDQAGIVALEPYVLPVAGIVLTTAALIRRYGITDRLSEASPVAGVLTFAALLIALVPLAVSSESGSLARPIVLALVSVTLMIGAALVRWAPPSSTYLAAAGLAGAISLVVTAFAQTQRLVGAPGAPDGRLELWLVLPTMAAIMTAVLLVRQTDAETTALRHGTGIALVLVWASVLTWVELTVVSAPADAGLSTPRAVLLVLALSAVHVIALAQPRAPLGAITAWIVLGLAGLAAITVASSGKVDPFELVTVPVALALIGSGWLRLHSNPRARSWPWFGPGLSLLLVPSLLLDLTYNDLWRIVSLGIAAIIVLVIGSSRRLQAPFVIGAVVLLIHGVAQLWPWIALAYSVIPWFLWLGGGGLLLIVLAARYEQRIANLKSVALRISALR</sequence>
<feature type="transmembrane region" description="Helical" evidence="1">
    <location>
        <begin position="533"/>
        <end position="549"/>
    </location>
</feature>
<feature type="transmembrane region" description="Helical" evidence="1">
    <location>
        <begin position="1082"/>
        <end position="1101"/>
    </location>
</feature>
<feature type="transmembrane region" description="Helical" evidence="1">
    <location>
        <begin position="959"/>
        <end position="979"/>
    </location>
</feature>
<keyword evidence="3" id="KW-1185">Reference proteome</keyword>
<evidence type="ECO:0008006" key="4">
    <source>
        <dbReference type="Google" id="ProtNLM"/>
    </source>
</evidence>
<feature type="transmembrane region" description="Helical" evidence="1">
    <location>
        <begin position="253"/>
        <end position="274"/>
    </location>
</feature>
<dbReference type="RefSeq" id="WP_134571438.1">
    <property type="nucleotide sequence ID" value="NZ_SOGT01000002.1"/>
</dbReference>
<proteinExistence type="predicted"/>
<feature type="transmembrane region" description="Helical" evidence="1">
    <location>
        <begin position="936"/>
        <end position="953"/>
    </location>
</feature>
<name>A0A4R8ZKX6_9MICO</name>
<feature type="transmembrane region" description="Helical" evidence="1">
    <location>
        <begin position="280"/>
        <end position="299"/>
    </location>
</feature>
<evidence type="ECO:0000256" key="1">
    <source>
        <dbReference type="SAM" id="Phobius"/>
    </source>
</evidence>
<feature type="transmembrane region" description="Helical" evidence="1">
    <location>
        <begin position="1274"/>
        <end position="1295"/>
    </location>
</feature>
<feature type="transmembrane region" description="Helical" evidence="1">
    <location>
        <begin position="1197"/>
        <end position="1214"/>
    </location>
</feature>
<keyword evidence="1" id="KW-0472">Membrane</keyword>
<feature type="transmembrane region" description="Helical" evidence="1">
    <location>
        <begin position="1301"/>
        <end position="1320"/>
    </location>
</feature>
<dbReference type="NCBIfam" id="NF047321">
    <property type="entry name" value="SCO7613_CTERM"/>
    <property type="match status" value="1"/>
</dbReference>
<feature type="transmembrane region" description="Helical" evidence="1">
    <location>
        <begin position="991"/>
        <end position="1011"/>
    </location>
</feature>
<feature type="transmembrane region" description="Helical" evidence="1">
    <location>
        <begin position="346"/>
        <end position="367"/>
    </location>
</feature>
<organism evidence="2 3">
    <name type="scientific">Cryobacterium lyxosi</name>
    <dbReference type="NCBI Taxonomy" id="1259228"/>
    <lineage>
        <taxon>Bacteria</taxon>
        <taxon>Bacillati</taxon>
        <taxon>Actinomycetota</taxon>
        <taxon>Actinomycetes</taxon>
        <taxon>Micrococcales</taxon>
        <taxon>Microbacteriaceae</taxon>
        <taxon>Cryobacterium</taxon>
    </lineage>
</organism>
<keyword evidence="1" id="KW-1133">Transmembrane helix</keyword>
<feature type="transmembrane region" description="Helical" evidence="1">
    <location>
        <begin position="1144"/>
        <end position="1163"/>
    </location>
</feature>
<feature type="transmembrane region" description="Helical" evidence="1">
    <location>
        <begin position="1048"/>
        <end position="1067"/>
    </location>
</feature>
<feature type="transmembrane region" description="Helical" evidence="1">
    <location>
        <begin position="792"/>
        <end position="810"/>
    </location>
</feature>
<dbReference type="OrthoDB" id="5096967at2"/>
<feature type="transmembrane region" description="Helical" evidence="1">
    <location>
        <begin position="420"/>
        <end position="442"/>
    </location>
</feature>
<feature type="transmembrane region" description="Helical" evidence="1">
    <location>
        <begin position="697"/>
        <end position="720"/>
    </location>
</feature>
<feature type="transmembrane region" description="Helical" evidence="1">
    <location>
        <begin position="732"/>
        <end position="753"/>
    </location>
</feature>
<feature type="transmembrane region" description="Helical" evidence="1">
    <location>
        <begin position="139"/>
        <end position="162"/>
    </location>
</feature>
<evidence type="ECO:0000313" key="2">
    <source>
        <dbReference type="EMBL" id="TFD28753.1"/>
    </source>
</evidence>
<feature type="transmembrane region" description="Helical" evidence="1">
    <location>
        <begin position="816"/>
        <end position="842"/>
    </location>
</feature>
<feature type="transmembrane region" description="Helical" evidence="1">
    <location>
        <begin position="454"/>
        <end position="479"/>
    </location>
</feature>
<evidence type="ECO:0000313" key="3">
    <source>
        <dbReference type="Proteomes" id="UP000298424"/>
    </source>
</evidence>
<feature type="transmembrane region" description="Helical" evidence="1">
    <location>
        <begin position="620"/>
        <end position="640"/>
    </location>
</feature>
<feature type="transmembrane region" description="Helical" evidence="1">
    <location>
        <begin position="168"/>
        <end position="187"/>
    </location>
</feature>
<dbReference type="Proteomes" id="UP000298424">
    <property type="component" value="Unassembled WGS sequence"/>
</dbReference>
<dbReference type="EMBL" id="SOGT01000002">
    <property type="protein sequence ID" value="TFD28753.1"/>
    <property type="molecule type" value="Genomic_DNA"/>
</dbReference>
<feature type="transmembrane region" description="Helical" evidence="1">
    <location>
        <begin position="1170"/>
        <end position="1191"/>
    </location>
</feature>
<feature type="transmembrane region" description="Helical" evidence="1">
    <location>
        <begin position="593"/>
        <end position="614"/>
    </location>
</feature>
<feature type="transmembrane region" description="Helical" evidence="1">
    <location>
        <begin position="504"/>
        <end position="526"/>
    </location>
</feature>
<gene>
    <name evidence="2" type="ORF">E3T27_02395</name>
</gene>
<feature type="transmembrane region" description="Helical" evidence="1">
    <location>
        <begin position="320"/>
        <end position="340"/>
    </location>
</feature>
<protein>
    <recommendedName>
        <fullName evidence="4">DUF2157 domain-containing protein</fullName>
    </recommendedName>
</protein>
<accession>A0A4R8ZKX6</accession>
<feature type="transmembrane region" description="Helical" evidence="1">
    <location>
        <begin position="393"/>
        <end position="414"/>
    </location>
</feature>
<comment type="caution">
    <text evidence="2">The sequence shown here is derived from an EMBL/GenBank/DDBJ whole genome shotgun (WGS) entry which is preliminary data.</text>
</comment>